<keyword evidence="2" id="KW-1185">Reference proteome</keyword>
<accession>A0ACB0Z3E6</accession>
<name>A0ACB0Z3E6_MELEN</name>
<evidence type="ECO:0000313" key="1">
    <source>
        <dbReference type="EMBL" id="CAK5073425.1"/>
    </source>
</evidence>
<dbReference type="EMBL" id="CAVMJV010000023">
    <property type="protein sequence ID" value="CAK5073425.1"/>
    <property type="molecule type" value="Genomic_DNA"/>
</dbReference>
<organism evidence="1 2">
    <name type="scientific">Meloidogyne enterolobii</name>
    <name type="common">Root-knot nematode worm</name>
    <name type="synonym">Meloidogyne mayaguensis</name>
    <dbReference type="NCBI Taxonomy" id="390850"/>
    <lineage>
        <taxon>Eukaryota</taxon>
        <taxon>Metazoa</taxon>
        <taxon>Ecdysozoa</taxon>
        <taxon>Nematoda</taxon>
        <taxon>Chromadorea</taxon>
        <taxon>Rhabditida</taxon>
        <taxon>Tylenchina</taxon>
        <taxon>Tylenchomorpha</taxon>
        <taxon>Tylenchoidea</taxon>
        <taxon>Meloidogynidae</taxon>
        <taxon>Meloidogyninae</taxon>
        <taxon>Meloidogyne</taxon>
    </lineage>
</organism>
<proteinExistence type="predicted"/>
<reference evidence="1" key="1">
    <citation type="submission" date="2023-11" db="EMBL/GenBank/DDBJ databases">
        <authorList>
            <person name="Poullet M."/>
        </authorList>
    </citation>
    <scope>NUCLEOTIDE SEQUENCE</scope>
    <source>
        <strain evidence="1">E1834</strain>
    </source>
</reference>
<comment type="caution">
    <text evidence="1">The sequence shown here is derived from an EMBL/GenBank/DDBJ whole genome shotgun (WGS) entry which is preliminary data.</text>
</comment>
<protein>
    <submittedName>
        <fullName evidence="1">Uncharacterized protein</fullName>
    </submittedName>
</protein>
<sequence>MREILFAILANQLPLQLNNQPLLYLLGRHRLVNREKKRTYYSIEIKGSKKNKRRRGERLS</sequence>
<gene>
    <name evidence="1" type="ORF">MENTE1834_LOCUS20095</name>
</gene>
<evidence type="ECO:0000313" key="2">
    <source>
        <dbReference type="Proteomes" id="UP001497535"/>
    </source>
</evidence>
<dbReference type="Proteomes" id="UP001497535">
    <property type="component" value="Unassembled WGS sequence"/>
</dbReference>